<dbReference type="PANTHER" id="PTHR19346">
    <property type="entry name" value="SUGAR PHOSPHATE TRANSPORTER DOMAIN-CONTAINING PROTEIN"/>
    <property type="match status" value="1"/>
</dbReference>
<dbReference type="InterPro" id="IPR037185">
    <property type="entry name" value="EmrE-like"/>
</dbReference>
<dbReference type="OrthoDB" id="10062838at2759"/>
<feature type="transmembrane region" description="Helical" evidence="2">
    <location>
        <begin position="206"/>
        <end position="226"/>
    </location>
</feature>
<feature type="transmembrane region" description="Helical" evidence="2">
    <location>
        <begin position="320"/>
        <end position="342"/>
    </location>
</feature>
<dbReference type="EMBL" id="MUJZ01029983">
    <property type="protein sequence ID" value="OTF77996.1"/>
    <property type="molecule type" value="Genomic_DNA"/>
</dbReference>
<proteinExistence type="predicted"/>
<gene>
    <name evidence="3" type="ORF">BLA29_006348</name>
</gene>
<evidence type="ECO:0000256" key="1">
    <source>
        <dbReference type="SAM" id="MobiDB-lite"/>
    </source>
</evidence>
<feature type="transmembrane region" description="Helical" evidence="2">
    <location>
        <begin position="20"/>
        <end position="40"/>
    </location>
</feature>
<evidence type="ECO:0000256" key="2">
    <source>
        <dbReference type="SAM" id="Phobius"/>
    </source>
</evidence>
<dbReference type="SUPFAM" id="SSF103481">
    <property type="entry name" value="Multidrug resistance efflux transporter EmrE"/>
    <property type="match status" value="1"/>
</dbReference>
<keyword evidence="2" id="KW-1133">Transmembrane helix</keyword>
<feature type="compositionally biased region" description="Low complexity" evidence="1">
    <location>
        <begin position="56"/>
        <end position="75"/>
    </location>
</feature>
<feature type="non-terminal residue" evidence="3">
    <location>
        <position position="346"/>
    </location>
</feature>
<feature type="transmembrane region" description="Helical" evidence="2">
    <location>
        <begin position="178"/>
        <end position="199"/>
    </location>
</feature>
<dbReference type="AlphaFoldDB" id="A0A1Y3BEF7"/>
<organism evidence="3 4">
    <name type="scientific">Euroglyphus maynei</name>
    <name type="common">Mayne's house dust mite</name>
    <dbReference type="NCBI Taxonomy" id="6958"/>
    <lineage>
        <taxon>Eukaryota</taxon>
        <taxon>Metazoa</taxon>
        <taxon>Ecdysozoa</taxon>
        <taxon>Arthropoda</taxon>
        <taxon>Chelicerata</taxon>
        <taxon>Arachnida</taxon>
        <taxon>Acari</taxon>
        <taxon>Acariformes</taxon>
        <taxon>Sarcoptiformes</taxon>
        <taxon>Astigmata</taxon>
        <taxon>Psoroptidia</taxon>
        <taxon>Analgoidea</taxon>
        <taxon>Pyroglyphidae</taxon>
        <taxon>Pyroglyphinae</taxon>
        <taxon>Euroglyphus</taxon>
    </lineage>
</organism>
<feature type="transmembrane region" description="Helical" evidence="2">
    <location>
        <begin position="293"/>
        <end position="313"/>
    </location>
</feature>
<dbReference type="PANTHER" id="PTHR19346:SF4">
    <property type="entry name" value="SUGAR PHOSPHATE TRANSPORTER DOMAIN-CONTAINING PROTEIN"/>
    <property type="match status" value="1"/>
</dbReference>
<dbReference type="InterPro" id="IPR026505">
    <property type="entry name" value="Solute_c_fam_35_mem_F3/F4"/>
</dbReference>
<keyword evidence="2" id="KW-0812">Transmembrane</keyword>
<accession>A0A1Y3BEF7</accession>
<name>A0A1Y3BEF7_EURMA</name>
<feature type="transmembrane region" description="Helical" evidence="2">
    <location>
        <begin position="264"/>
        <end position="287"/>
    </location>
</feature>
<evidence type="ECO:0000313" key="3">
    <source>
        <dbReference type="EMBL" id="OTF77996.1"/>
    </source>
</evidence>
<keyword evidence="4" id="KW-1185">Reference proteome</keyword>
<feature type="transmembrane region" description="Helical" evidence="2">
    <location>
        <begin position="150"/>
        <end position="172"/>
    </location>
</feature>
<sequence>MKQRLSSINEFPRSKFDAPYLETWYCSIWNIFYMPVYLMIHAYFLSRRSKATANPNEQQQQSCSNSGGSSATSNNPFGSNVSNNKSACSGSSSVGTDTTSSSTSIKKVLLYVFNDNDCFLTNKTNQNKLNHLDRESIQGLVDRGFTLMQFFSRCAFFCALCILANYMLIFSLRILDATVVMALFATTVSLIYLLSWVVLHQQFVGIRIVGIIVVDTGVAILVYMDGIQNKTLATVMIAFGSAIVFAVYKVFMRRMIGYTTFAQMALFHSLVGFLNLLLAWPLILILYATGVEIIIWSEIPWLFMTGASVCVLIANLVASFGLICTYEFFITLGMFFAIPISAGKYT</sequence>
<comment type="caution">
    <text evidence="3">The sequence shown here is derived from an EMBL/GenBank/DDBJ whole genome shotgun (WGS) entry which is preliminary data.</text>
</comment>
<feature type="transmembrane region" description="Helical" evidence="2">
    <location>
        <begin position="232"/>
        <end position="252"/>
    </location>
</feature>
<evidence type="ECO:0000313" key="4">
    <source>
        <dbReference type="Proteomes" id="UP000194236"/>
    </source>
</evidence>
<keyword evidence="2" id="KW-0472">Membrane</keyword>
<protein>
    <submittedName>
        <fullName evidence="3">Uncharacterized protein</fullName>
    </submittedName>
</protein>
<dbReference type="Proteomes" id="UP000194236">
    <property type="component" value="Unassembled WGS sequence"/>
</dbReference>
<feature type="region of interest" description="Disordered" evidence="1">
    <location>
        <begin position="54"/>
        <end position="75"/>
    </location>
</feature>
<reference evidence="3 4" key="1">
    <citation type="submission" date="2017-03" db="EMBL/GenBank/DDBJ databases">
        <title>Genome Survey of Euroglyphus maynei.</title>
        <authorList>
            <person name="Arlian L.G."/>
            <person name="Morgan M.S."/>
            <person name="Rider S.D."/>
        </authorList>
    </citation>
    <scope>NUCLEOTIDE SEQUENCE [LARGE SCALE GENOMIC DNA]</scope>
    <source>
        <strain evidence="3">Arlian Lab</strain>
        <tissue evidence="3">Whole body</tissue>
    </source>
</reference>